<keyword evidence="2" id="KW-0732">Signal</keyword>
<sequence>IYVWLFSLFLAWSSCYFHADPCSLSFWKLVFVPKPILTEGPSQQTDRAENLKQWIHQQGEEIKTSYREDVEIETFPILLAEMEKVFGGSGLVLASPGYKPSQRSPSFVSSAPVSSSFRQRRRLRQPSAAAATAEPSTPAASTAEQPTLAVSTSELSVYAASLPCSAYLS</sequence>
<dbReference type="Proteomes" id="UP001469553">
    <property type="component" value="Unassembled WGS sequence"/>
</dbReference>
<accession>A0ABV1A325</accession>
<evidence type="ECO:0000313" key="4">
    <source>
        <dbReference type="Proteomes" id="UP001469553"/>
    </source>
</evidence>
<dbReference type="EMBL" id="JAHRIP010078860">
    <property type="protein sequence ID" value="MEQ2312382.1"/>
    <property type="molecule type" value="Genomic_DNA"/>
</dbReference>
<feature type="compositionally biased region" description="Low complexity" evidence="1">
    <location>
        <begin position="104"/>
        <end position="117"/>
    </location>
</feature>
<evidence type="ECO:0000256" key="1">
    <source>
        <dbReference type="SAM" id="MobiDB-lite"/>
    </source>
</evidence>
<name>A0ABV1A325_9TELE</name>
<gene>
    <name evidence="3" type="ORF">AMECASPLE_030420</name>
</gene>
<evidence type="ECO:0000256" key="2">
    <source>
        <dbReference type="SAM" id="SignalP"/>
    </source>
</evidence>
<organism evidence="3 4">
    <name type="scientific">Ameca splendens</name>
    <dbReference type="NCBI Taxonomy" id="208324"/>
    <lineage>
        <taxon>Eukaryota</taxon>
        <taxon>Metazoa</taxon>
        <taxon>Chordata</taxon>
        <taxon>Craniata</taxon>
        <taxon>Vertebrata</taxon>
        <taxon>Euteleostomi</taxon>
        <taxon>Actinopterygii</taxon>
        <taxon>Neopterygii</taxon>
        <taxon>Teleostei</taxon>
        <taxon>Neoteleostei</taxon>
        <taxon>Acanthomorphata</taxon>
        <taxon>Ovalentaria</taxon>
        <taxon>Atherinomorphae</taxon>
        <taxon>Cyprinodontiformes</taxon>
        <taxon>Goodeidae</taxon>
        <taxon>Ameca</taxon>
    </lineage>
</organism>
<protein>
    <submittedName>
        <fullName evidence="3">Uncharacterized protein</fullName>
    </submittedName>
</protein>
<feature type="compositionally biased region" description="Low complexity" evidence="1">
    <location>
        <begin position="125"/>
        <end position="144"/>
    </location>
</feature>
<feature type="chain" id="PRO_5045806970" evidence="2">
    <location>
        <begin position="20"/>
        <end position="169"/>
    </location>
</feature>
<evidence type="ECO:0000313" key="3">
    <source>
        <dbReference type="EMBL" id="MEQ2312382.1"/>
    </source>
</evidence>
<feature type="non-terminal residue" evidence="3">
    <location>
        <position position="1"/>
    </location>
</feature>
<feature type="signal peptide" evidence="2">
    <location>
        <begin position="1"/>
        <end position="19"/>
    </location>
</feature>
<feature type="region of interest" description="Disordered" evidence="1">
    <location>
        <begin position="100"/>
        <end position="146"/>
    </location>
</feature>
<proteinExistence type="predicted"/>
<keyword evidence="4" id="KW-1185">Reference proteome</keyword>
<reference evidence="3 4" key="1">
    <citation type="submission" date="2021-06" db="EMBL/GenBank/DDBJ databases">
        <authorList>
            <person name="Palmer J.M."/>
        </authorList>
    </citation>
    <scope>NUCLEOTIDE SEQUENCE [LARGE SCALE GENOMIC DNA]</scope>
    <source>
        <strain evidence="3 4">AS_MEX2019</strain>
        <tissue evidence="3">Muscle</tissue>
    </source>
</reference>
<comment type="caution">
    <text evidence="3">The sequence shown here is derived from an EMBL/GenBank/DDBJ whole genome shotgun (WGS) entry which is preliminary data.</text>
</comment>